<keyword evidence="3" id="KW-0963">Cytoplasm</keyword>
<dbReference type="Pfam" id="PF21033">
    <property type="entry name" value="RMD1-3"/>
    <property type="match status" value="1"/>
</dbReference>
<dbReference type="SUPFAM" id="SSF48452">
    <property type="entry name" value="TPR-like"/>
    <property type="match status" value="1"/>
</dbReference>
<dbReference type="InterPro" id="IPR011990">
    <property type="entry name" value="TPR-like_helical_dom_sf"/>
</dbReference>
<reference evidence="10" key="1">
    <citation type="submission" date="2025-08" db="UniProtKB">
        <authorList>
            <consortium name="RefSeq"/>
        </authorList>
    </citation>
    <scope>IDENTIFICATION</scope>
</reference>
<evidence type="ECO:0000256" key="5">
    <source>
        <dbReference type="ARBA" id="ARBA00022803"/>
    </source>
</evidence>
<keyword evidence="5" id="KW-0802">TPR repeat</keyword>
<gene>
    <name evidence="10" type="primary">LOC101239181</name>
</gene>
<dbReference type="PANTHER" id="PTHR16056:SF16">
    <property type="entry name" value="REGULATOR OF MICROTUBULE DYNAMICS PROTEIN 1"/>
    <property type="match status" value="1"/>
</dbReference>
<sequence length="331" mass="38090">MSFITCFSPFDFTKNFAFGLGLGVGIGVIVRRVMNEKMKHKELLISCLKQLTTEVQQLRETILSIARDLNNQCASLSDSDEYLDANNPPCTESLSENLQFFVKEVDSLIDGDDEQQVKAYNLLLNKAKQIPDNVDLLWRYAKSQYRISCQKEKNGDHLQHKSMVDEGIKTAERALHINENCYQAHQWYAVLIGTNIKFQETKQKFLLGNIYKAHIEKAILLNPDDAASYYLLGRYLYEIYMLPWYIRKAAAAIFSETPTATVDDALQCFLKAEQLKSGYSIGNSFYLGKCYYYKNCLPEARKWFFQVTSVVPMSDEDESFRKEATELLKKL</sequence>
<comment type="subunit">
    <text evidence="2">Interacts with microtubules.</text>
</comment>
<dbReference type="GeneID" id="101239181"/>
<dbReference type="RefSeq" id="XP_065662211.1">
    <property type="nucleotide sequence ID" value="XM_065806139.1"/>
</dbReference>
<dbReference type="PANTHER" id="PTHR16056">
    <property type="entry name" value="REGULATOR OF MICROTUBULE DYNAMICS PROTEIN"/>
    <property type="match status" value="1"/>
</dbReference>
<dbReference type="InterPro" id="IPR049039">
    <property type="entry name" value="RMD1-3_a_helical_rpt"/>
</dbReference>
<organism evidence="9 10">
    <name type="scientific">Hydra vulgaris</name>
    <name type="common">Hydra</name>
    <name type="synonym">Hydra attenuata</name>
    <dbReference type="NCBI Taxonomy" id="6087"/>
    <lineage>
        <taxon>Eukaryota</taxon>
        <taxon>Metazoa</taxon>
        <taxon>Cnidaria</taxon>
        <taxon>Hydrozoa</taxon>
        <taxon>Hydroidolina</taxon>
        <taxon>Anthoathecata</taxon>
        <taxon>Aplanulata</taxon>
        <taxon>Hydridae</taxon>
        <taxon>Hydra</taxon>
    </lineage>
</organism>
<proteinExistence type="predicted"/>
<keyword evidence="4" id="KW-0677">Repeat</keyword>
<evidence type="ECO:0000256" key="4">
    <source>
        <dbReference type="ARBA" id="ARBA00022737"/>
    </source>
</evidence>
<comment type="subcellular location">
    <subcellularLocation>
        <location evidence="1">Cytoplasm</location>
        <location evidence="1">Cytoskeleton</location>
    </subcellularLocation>
</comment>
<accession>A0ABM4CKC3</accession>
<keyword evidence="9" id="KW-1185">Reference proteome</keyword>
<evidence type="ECO:0000256" key="8">
    <source>
        <dbReference type="ARBA" id="ARBA00041958"/>
    </source>
</evidence>
<evidence type="ECO:0000313" key="9">
    <source>
        <dbReference type="Proteomes" id="UP001652625"/>
    </source>
</evidence>
<keyword evidence="6" id="KW-0206">Cytoskeleton</keyword>
<evidence type="ECO:0000256" key="2">
    <source>
        <dbReference type="ARBA" id="ARBA00011375"/>
    </source>
</evidence>
<name>A0ABM4CKC3_HYDVU</name>
<evidence type="ECO:0000256" key="3">
    <source>
        <dbReference type="ARBA" id="ARBA00022490"/>
    </source>
</evidence>
<dbReference type="Proteomes" id="UP001652625">
    <property type="component" value="Chromosome 09"/>
</dbReference>
<evidence type="ECO:0000313" key="10">
    <source>
        <dbReference type="RefSeq" id="XP_065662211.1"/>
    </source>
</evidence>
<evidence type="ECO:0000256" key="6">
    <source>
        <dbReference type="ARBA" id="ARBA00023212"/>
    </source>
</evidence>
<evidence type="ECO:0000256" key="1">
    <source>
        <dbReference type="ARBA" id="ARBA00004245"/>
    </source>
</evidence>
<dbReference type="Gene3D" id="1.25.40.10">
    <property type="entry name" value="Tetratricopeptide repeat domain"/>
    <property type="match status" value="1"/>
</dbReference>
<protein>
    <recommendedName>
        <fullName evidence="7">Regulator of microtubule dynamics protein 1</fullName>
    </recommendedName>
    <alternativeName>
        <fullName evidence="8">Protein FAM82B</fullName>
    </alternativeName>
</protein>
<evidence type="ECO:0000256" key="7">
    <source>
        <dbReference type="ARBA" id="ARBA00039966"/>
    </source>
</evidence>